<evidence type="ECO:0000313" key="11">
    <source>
        <dbReference type="Proteomes" id="UP000093928"/>
    </source>
</evidence>
<keyword evidence="6 8" id="KW-1133">Transmembrane helix</keyword>
<keyword evidence="5 8" id="KW-0812">Transmembrane</keyword>
<dbReference type="PANTHER" id="PTHR33406:SF11">
    <property type="entry name" value="MEMBRANE PROTEIN SCO6666-RELATED"/>
    <property type="match status" value="1"/>
</dbReference>
<comment type="caution">
    <text evidence="10">The sequence shown here is derived from an EMBL/GenBank/DDBJ whole genome shotgun (WGS) entry which is preliminary data.</text>
</comment>
<feature type="transmembrane region" description="Helical" evidence="8">
    <location>
        <begin position="180"/>
        <end position="198"/>
    </location>
</feature>
<dbReference type="Pfam" id="PF00498">
    <property type="entry name" value="FHA"/>
    <property type="match status" value="1"/>
</dbReference>
<protein>
    <recommendedName>
        <fullName evidence="9">FHA domain-containing protein</fullName>
    </recommendedName>
</protein>
<organism evidence="10 11">
    <name type="scientific">Mycobacterium asiaticum</name>
    <dbReference type="NCBI Taxonomy" id="1790"/>
    <lineage>
        <taxon>Bacteria</taxon>
        <taxon>Bacillati</taxon>
        <taxon>Actinomycetota</taxon>
        <taxon>Actinomycetes</taxon>
        <taxon>Mycobacteriales</taxon>
        <taxon>Mycobacteriaceae</taxon>
        <taxon>Mycobacterium</taxon>
    </lineage>
</organism>
<feature type="transmembrane region" description="Helical" evidence="8">
    <location>
        <begin position="271"/>
        <end position="299"/>
    </location>
</feature>
<evidence type="ECO:0000256" key="2">
    <source>
        <dbReference type="ARBA" id="ARBA00010157"/>
    </source>
</evidence>
<dbReference type="Gene3D" id="1.20.1640.10">
    <property type="entry name" value="Multidrug efflux transporter AcrB transmembrane domain"/>
    <property type="match status" value="2"/>
</dbReference>
<keyword evidence="3" id="KW-1003">Cell membrane</keyword>
<gene>
    <name evidence="10" type="ORF">A5634_05335</name>
</gene>
<dbReference type="PANTHER" id="PTHR33406">
    <property type="entry name" value="MEMBRANE PROTEIN MJ1562-RELATED"/>
    <property type="match status" value="1"/>
</dbReference>
<dbReference type="PROSITE" id="PS50006">
    <property type="entry name" value="FHA_DOMAIN"/>
    <property type="match status" value="1"/>
</dbReference>
<feature type="transmembrane region" description="Helical" evidence="8">
    <location>
        <begin position="588"/>
        <end position="610"/>
    </location>
</feature>
<reference evidence="10 11" key="1">
    <citation type="submission" date="2016-06" db="EMBL/GenBank/DDBJ databases">
        <authorList>
            <person name="Kjaerup R.B."/>
            <person name="Dalgaard T.S."/>
            <person name="Juul-Madsen H.R."/>
        </authorList>
    </citation>
    <scope>NUCLEOTIDE SEQUENCE [LARGE SCALE GENOMIC DNA]</scope>
    <source>
        <strain evidence="10 11">1165133.8</strain>
    </source>
</reference>
<dbReference type="Pfam" id="PF03176">
    <property type="entry name" value="MMPL"/>
    <property type="match status" value="2"/>
</dbReference>
<dbReference type="Proteomes" id="UP000093928">
    <property type="component" value="Unassembled WGS sequence"/>
</dbReference>
<evidence type="ECO:0000256" key="7">
    <source>
        <dbReference type="ARBA" id="ARBA00023136"/>
    </source>
</evidence>
<evidence type="ECO:0000256" key="5">
    <source>
        <dbReference type="ARBA" id="ARBA00022692"/>
    </source>
</evidence>
<dbReference type="CDD" id="cd00060">
    <property type="entry name" value="FHA"/>
    <property type="match status" value="1"/>
</dbReference>
<evidence type="ECO:0000313" key="10">
    <source>
        <dbReference type="EMBL" id="OBK23659.1"/>
    </source>
</evidence>
<name>A0A1A3NRI8_MYCAS</name>
<evidence type="ECO:0000256" key="6">
    <source>
        <dbReference type="ARBA" id="ARBA00022989"/>
    </source>
</evidence>
<evidence type="ECO:0000256" key="8">
    <source>
        <dbReference type="SAM" id="Phobius"/>
    </source>
</evidence>
<evidence type="ECO:0000256" key="1">
    <source>
        <dbReference type="ARBA" id="ARBA00004651"/>
    </source>
</evidence>
<accession>A0A1A3NRI8</accession>
<dbReference type="InterPro" id="IPR000253">
    <property type="entry name" value="FHA_dom"/>
</dbReference>
<comment type="similarity">
    <text evidence="2">Belongs to the resistance-nodulation-cell division (RND) (TC 2.A.6) family. MmpL subfamily.</text>
</comment>
<dbReference type="InterPro" id="IPR008984">
    <property type="entry name" value="SMAD_FHA_dom_sf"/>
</dbReference>
<proteinExistence type="inferred from homology"/>
<dbReference type="InterPro" id="IPR050545">
    <property type="entry name" value="Mycobact_MmpL"/>
</dbReference>
<dbReference type="RefSeq" id="WP_065145523.1">
    <property type="nucleotide sequence ID" value="NZ_LZLS01000171.1"/>
</dbReference>
<feature type="transmembrane region" description="Helical" evidence="8">
    <location>
        <begin position="363"/>
        <end position="382"/>
    </location>
</feature>
<feature type="transmembrane region" description="Helical" evidence="8">
    <location>
        <begin position="305"/>
        <end position="330"/>
    </location>
</feature>
<dbReference type="SUPFAM" id="SSF49879">
    <property type="entry name" value="SMAD/FHA domain"/>
    <property type="match status" value="1"/>
</dbReference>
<sequence>MLRRLAENSVRRPKLVLAAVLVLLAISVVLGGSVSDKLGTGGNTDPNSESSQADEFLDQHFGTTANLVVQLLPREGNVESAEVAAVKDQVLRVVAAEPKAKVTRSFGDEGADDLRSKDGRSGLILVHVGGTADEAADTAKRIIANLPHHSDVTVRAGGALGVQQEIRDKVKGDLKTSESIAVPISLAVLVIVFGGLIAAVLPVVVGIVSIVSTLSVLLLMTTITDVSVHALTVTTAFGLGLSIDFGLLMVSRFREELANGKKHQQAVIATVVTAGRTILFSAATVTLAMISLLVFPTYFLRSVGLAATATVLLSAFTAIIVLPALLALLGKRVDSFSVIRRKVPPSADSLFWRHFAEVVTRRPVLYALPVVALLLGLGVPFLKVEFATPDERALPTNSSARLVAESLQRDFPLDPSQAITLVTRNDAQVLQNLAPEVSGMNGVVMINGPIGRFEHGQAAGPTPAVAGPSYAVVYLSVQADSDTAQHLVRDIRAKITNRQVEVGGPTATLIDSQSSIGSKLPLAITLIAVSTFILLFLFTGSVVVPVKALSLNLLVLSAVLGIMVWVFQEGHLAALLGITPAPLNLSMVVLLCAIAFSLSVDYEIFLLSRIKEARDSGLSNTASTVIGLGRVGRIVTSAALLLTITLVSFANGLSFMKMFGIGTALAVVIDATIIRAVVVPAFLRLAGDLNWWAPAPLRWLHDRIGISEAAPEAEAQAVVVPASAAAAAAAPTAEPAPEPAPDAAVQAARQAAQEYVERTPASAPTEIEVIPGQHLVANVNGTIIVVAHRDRAPLTDQSISAQQLAALAEMVRRTDPQRLVSAFSKIARQPWTHTLVDVGIVMPTPTGLEILLCGSVTVALDDGAGRTLVHGRGRLVHRSVPVPAVATVITVDDFGQRPRPWADANGVYKLVSGTVPGQGAVLWSSKAAALGRNSGRMPVVPQPRADSAWPTAWVALDDNSRFEIERDCVIGRDPRGSDADQRGLRPVCIDDPAGLMSRAHAEVRILNGEVTIVDRDSTNGVYMREPAQPGWTRLTPWEHTTWRPGAYVQIGGRILRLQMSTPPPPGPLDNVPQTPRQLYGGRMYASFM</sequence>
<feature type="transmembrane region" description="Helical" evidence="8">
    <location>
        <begin position="522"/>
        <end position="544"/>
    </location>
</feature>
<feature type="transmembrane region" description="Helical" evidence="8">
    <location>
        <begin position="229"/>
        <end position="250"/>
    </location>
</feature>
<dbReference type="GO" id="GO:0005886">
    <property type="term" value="C:plasma membrane"/>
    <property type="evidence" value="ECO:0007669"/>
    <property type="project" value="UniProtKB-SubCell"/>
</dbReference>
<comment type="subcellular location">
    <subcellularLocation>
        <location evidence="1">Cell membrane</location>
        <topology evidence="1">Multi-pass membrane protein</topology>
    </subcellularLocation>
</comment>
<keyword evidence="7 8" id="KW-0472">Membrane</keyword>
<dbReference type="EMBL" id="LZLS01000171">
    <property type="protein sequence ID" value="OBK23659.1"/>
    <property type="molecule type" value="Genomic_DNA"/>
</dbReference>
<dbReference type="InterPro" id="IPR004869">
    <property type="entry name" value="MMPL_dom"/>
</dbReference>
<dbReference type="OrthoDB" id="7051771at2"/>
<feature type="transmembrane region" description="Helical" evidence="8">
    <location>
        <begin position="551"/>
        <end position="568"/>
    </location>
</feature>
<evidence type="ECO:0000256" key="4">
    <source>
        <dbReference type="ARBA" id="ARBA00022553"/>
    </source>
</evidence>
<keyword evidence="4" id="KW-0597">Phosphoprotein</keyword>
<dbReference type="SUPFAM" id="SSF82866">
    <property type="entry name" value="Multidrug efflux transporter AcrB transmembrane domain"/>
    <property type="match status" value="2"/>
</dbReference>
<dbReference type="Gene3D" id="2.60.200.20">
    <property type="match status" value="1"/>
</dbReference>
<dbReference type="AlphaFoldDB" id="A0A1A3NRI8"/>
<evidence type="ECO:0000256" key="3">
    <source>
        <dbReference type="ARBA" id="ARBA00022475"/>
    </source>
</evidence>
<feature type="domain" description="FHA" evidence="9">
    <location>
        <begin position="968"/>
        <end position="1023"/>
    </location>
</feature>
<evidence type="ECO:0000259" key="9">
    <source>
        <dbReference type="PROSITE" id="PS50006"/>
    </source>
</evidence>
<feature type="transmembrane region" description="Helical" evidence="8">
    <location>
        <begin position="631"/>
        <end position="653"/>
    </location>
</feature>